<feature type="binding site" evidence="6">
    <location>
        <position position="230"/>
    </location>
    <ligand>
        <name>ATP</name>
        <dbReference type="ChEBI" id="CHEBI:30616"/>
    </ligand>
</feature>
<dbReference type="PANTHER" id="PTHR11042">
    <property type="entry name" value="EUKARYOTIC TRANSLATION INITIATION FACTOR 2-ALPHA KINASE EIF2-ALPHA KINASE -RELATED"/>
    <property type="match status" value="1"/>
</dbReference>
<dbReference type="InterPro" id="IPR011009">
    <property type="entry name" value="Kinase-like_dom_sf"/>
</dbReference>
<feature type="compositionally biased region" description="Polar residues" evidence="7">
    <location>
        <begin position="1"/>
        <end position="18"/>
    </location>
</feature>
<evidence type="ECO:0000256" key="2">
    <source>
        <dbReference type="ARBA" id="ARBA00022741"/>
    </source>
</evidence>
<dbReference type="SMART" id="SM00220">
    <property type="entry name" value="S_TKc"/>
    <property type="match status" value="1"/>
</dbReference>
<dbReference type="InterPro" id="IPR017441">
    <property type="entry name" value="Protein_kinase_ATP_BS"/>
</dbReference>
<dbReference type="GO" id="GO:0005737">
    <property type="term" value="C:cytoplasm"/>
    <property type="evidence" value="ECO:0007669"/>
    <property type="project" value="TreeGrafter"/>
</dbReference>
<evidence type="ECO:0000256" key="1">
    <source>
        <dbReference type="ARBA" id="ARBA00022679"/>
    </source>
</evidence>
<dbReference type="InterPro" id="IPR008271">
    <property type="entry name" value="Ser/Thr_kinase_AS"/>
</dbReference>
<name>A0A9D4YY22_CHLVU</name>
<accession>A0A9D4YY22</accession>
<dbReference type="SUPFAM" id="SSF56112">
    <property type="entry name" value="Protein kinase-like (PK-like)"/>
    <property type="match status" value="1"/>
</dbReference>
<dbReference type="Proteomes" id="UP001055712">
    <property type="component" value="Unassembled WGS sequence"/>
</dbReference>
<dbReference type="Gene3D" id="1.10.510.10">
    <property type="entry name" value="Transferase(Phosphotransferase) domain 1"/>
    <property type="match status" value="1"/>
</dbReference>
<feature type="region of interest" description="Disordered" evidence="7">
    <location>
        <begin position="1"/>
        <end position="67"/>
    </location>
</feature>
<evidence type="ECO:0000256" key="3">
    <source>
        <dbReference type="ARBA" id="ARBA00022777"/>
    </source>
</evidence>
<sequence length="540" mass="57971">MKLQFSQQNSQPTPSAQLGQGFKAMSLSSQQSAGGSASGTQSDKPPVPLFANGGPPVSSQQLPLGPQMEMPCLSQQEMLGTQDFITPVDQFGSQYDPKDAKRSPARLTPNRVKRPRQSSATDGGLDECGDPSGMRGGGAGPTGRCPAAAYGNGSGRRPMARVQSPPCYRNIFAGGEAEEDFAAWKAARPQQQALTRYRQDFKEIGLLGQGNFSKVFRVRHRFDGREYAVKRTQRAAAPDGPDFVRFIQEAQVMAHLPPHPNVVQYYSCWTEARQEGEHLYLQLEKCDVNLAIHSTLGEQLKEGDLLEVLRQMAAALAHLHRSGVAHMDVKPDNIYLQEPSEEEMAAAAAGGGGGDCGGTTCPGTRYKLGDFGQATRLDLQTPAAVDEGDSRYLPLEVLRGQLHQLAKADMFALGATLLELATRTELPAGGQQYADLRAGKLPLLPTCTQRFAAMLRALMSPNPQDRPSAERVLQSSLLARKQPGAPEQKQQQAEAKPALAHQASTAFTQSTMSAAGMESSGGGGSRQFAGLVLQRSTARG</sequence>
<evidence type="ECO:0000313" key="10">
    <source>
        <dbReference type="Proteomes" id="UP001055712"/>
    </source>
</evidence>
<organism evidence="9 10">
    <name type="scientific">Chlorella vulgaris</name>
    <name type="common">Green alga</name>
    <dbReference type="NCBI Taxonomy" id="3077"/>
    <lineage>
        <taxon>Eukaryota</taxon>
        <taxon>Viridiplantae</taxon>
        <taxon>Chlorophyta</taxon>
        <taxon>core chlorophytes</taxon>
        <taxon>Trebouxiophyceae</taxon>
        <taxon>Chlorellales</taxon>
        <taxon>Chlorellaceae</taxon>
        <taxon>Chlorella clade</taxon>
        <taxon>Chlorella</taxon>
    </lineage>
</organism>
<dbReference type="Pfam" id="PF00069">
    <property type="entry name" value="Pkinase"/>
    <property type="match status" value="1"/>
</dbReference>
<dbReference type="InterPro" id="IPR000719">
    <property type="entry name" value="Prot_kinase_dom"/>
</dbReference>
<evidence type="ECO:0000256" key="6">
    <source>
        <dbReference type="PROSITE-ProRule" id="PRU10141"/>
    </source>
</evidence>
<dbReference type="PROSITE" id="PS00108">
    <property type="entry name" value="PROTEIN_KINASE_ST"/>
    <property type="match status" value="1"/>
</dbReference>
<evidence type="ECO:0000256" key="4">
    <source>
        <dbReference type="ARBA" id="ARBA00022840"/>
    </source>
</evidence>
<dbReference type="PROSITE" id="PS00107">
    <property type="entry name" value="PROTEIN_KINASE_ATP"/>
    <property type="match status" value="1"/>
</dbReference>
<evidence type="ECO:0000313" key="9">
    <source>
        <dbReference type="EMBL" id="KAI3432278.1"/>
    </source>
</evidence>
<reference evidence="9" key="2">
    <citation type="submission" date="2020-11" db="EMBL/GenBank/DDBJ databases">
        <authorList>
            <person name="Cecchin M."/>
            <person name="Marcolungo L."/>
            <person name="Rossato M."/>
            <person name="Girolomoni L."/>
            <person name="Cosentino E."/>
            <person name="Cuine S."/>
            <person name="Li-Beisson Y."/>
            <person name="Delledonne M."/>
            <person name="Ballottari M."/>
        </authorList>
    </citation>
    <scope>NUCLEOTIDE SEQUENCE</scope>
    <source>
        <strain evidence="9">211/11P</strain>
        <tissue evidence="9">Whole cell</tissue>
    </source>
</reference>
<dbReference type="InterPro" id="IPR050339">
    <property type="entry name" value="CC_SR_Kinase"/>
</dbReference>
<feature type="region of interest" description="Disordered" evidence="7">
    <location>
        <begin position="88"/>
        <end position="142"/>
    </location>
</feature>
<gene>
    <name evidence="9" type="ORF">D9Q98_003838</name>
</gene>
<keyword evidence="10" id="KW-1185">Reference proteome</keyword>
<proteinExistence type="inferred from homology"/>
<keyword evidence="4 6" id="KW-0067">ATP-binding</keyword>
<dbReference type="Gene3D" id="3.30.200.20">
    <property type="entry name" value="Phosphorylase Kinase, domain 1"/>
    <property type="match status" value="1"/>
</dbReference>
<dbReference type="AlphaFoldDB" id="A0A9D4YY22"/>
<dbReference type="OrthoDB" id="1335080at2759"/>
<reference evidence="9" key="1">
    <citation type="journal article" date="2019" name="Plant J.">
        <title>Chlorella vulgaris genome assembly and annotation reveals the molecular basis for metabolic acclimation to high light conditions.</title>
        <authorList>
            <person name="Cecchin M."/>
            <person name="Marcolungo L."/>
            <person name="Rossato M."/>
            <person name="Girolomoni L."/>
            <person name="Cosentino E."/>
            <person name="Cuine S."/>
            <person name="Li-Beisson Y."/>
            <person name="Delledonne M."/>
            <person name="Ballottari M."/>
        </authorList>
    </citation>
    <scope>NUCLEOTIDE SEQUENCE</scope>
    <source>
        <strain evidence="9">211/11P</strain>
    </source>
</reference>
<feature type="domain" description="Protein kinase" evidence="8">
    <location>
        <begin position="201"/>
        <end position="478"/>
    </location>
</feature>
<feature type="compositionally biased region" description="Low complexity" evidence="7">
    <location>
        <begin position="481"/>
        <end position="500"/>
    </location>
</feature>
<keyword evidence="2 6" id="KW-0547">Nucleotide-binding</keyword>
<keyword evidence="1" id="KW-0808">Transferase</keyword>
<dbReference type="GO" id="GO:0005524">
    <property type="term" value="F:ATP binding"/>
    <property type="evidence" value="ECO:0007669"/>
    <property type="project" value="UniProtKB-UniRule"/>
</dbReference>
<dbReference type="GO" id="GO:0004713">
    <property type="term" value="F:protein tyrosine kinase activity"/>
    <property type="evidence" value="ECO:0007669"/>
    <property type="project" value="TreeGrafter"/>
</dbReference>
<dbReference type="EMBL" id="SIDB01000005">
    <property type="protein sequence ID" value="KAI3432278.1"/>
    <property type="molecule type" value="Genomic_DNA"/>
</dbReference>
<evidence type="ECO:0000256" key="5">
    <source>
        <dbReference type="ARBA" id="ARBA00037982"/>
    </source>
</evidence>
<dbReference type="PANTHER" id="PTHR11042:SF185">
    <property type="entry name" value="WEE1-LIKE PROTEIN KINASE"/>
    <property type="match status" value="1"/>
</dbReference>
<keyword evidence="3" id="KW-0418">Kinase</keyword>
<evidence type="ECO:0000256" key="7">
    <source>
        <dbReference type="SAM" id="MobiDB-lite"/>
    </source>
</evidence>
<dbReference type="PROSITE" id="PS50011">
    <property type="entry name" value="PROTEIN_KINASE_DOM"/>
    <property type="match status" value="1"/>
</dbReference>
<feature type="region of interest" description="Disordered" evidence="7">
    <location>
        <begin position="481"/>
        <end position="540"/>
    </location>
</feature>
<comment type="caution">
    <text evidence="9">The sequence shown here is derived from an EMBL/GenBank/DDBJ whole genome shotgun (WGS) entry which is preliminary data.</text>
</comment>
<protein>
    <recommendedName>
        <fullName evidence="8">Protein kinase domain-containing protein</fullName>
    </recommendedName>
</protein>
<feature type="compositionally biased region" description="Low complexity" evidence="7">
    <location>
        <begin position="24"/>
        <end position="42"/>
    </location>
</feature>
<dbReference type="GO" id="GO:0005634">
    <property type="term" value="C:nucleus"/>
    <property type="evidence" value="ECO:0007669"/>
    <property type="project" value="TreeGrafter"/>
</dbReference>
<evidence type="ECO:0000259" key="8">
    <source>
        <dbReference type="PROSITE" id="PS50011"/>
    </source>
</evidence>
<comment type="similarity">
    <text evidence="5">Belongs to the protein kinase superfamily. Ser/Thr protein kinase family. GCN2 subfamily.</text>
</comment>